<name>A0A834F2M3_ORYME</name>
<gene>
    <name evidence="1" type="ORF">FQA47_012410</name>
</gene>
<dbReference type="AlphaFoldDB" id="A0A834F2M3"/>
<dbReference type="Proteomes" id="UP000646548">
    <property type="component" value="Unassembled WGS sequence"/>
</dbReference>
<organism evidence="1 2">
    <name type="scientific">Oryzias melastigma</name>
    <name type="common">Marine medaka</name>
    <dbReference type="NCBI Taxonomy" id="30732"/>
    <lineage>
        <taxon>Eukaryota</taxon>
        <taxon>Metazoa</taxon>
        <taxon>Chordata</taxon>
        <taxon>Craniata</taxon>
        <taxon>Vertebrata</taxon>
        <taxon>Euteleostomi</taxon>
        <taxon>Actinopterygii</taxon>
        <taxon>Neopterygii</taxon>
        <taxon>Teleostei</taxon>
        <taxon>Neoteleostei</taxon>
        <taxon>Acanthomorphata</taxon>
        <taxon>Ovalentaria</taxon>
        <taxon>Atherinomorphae</taxon>
        <taxon>Beloniformes</taxon>
        <taxon>Adrianichthyidae</taxon>
        <taxon>Oryziinae</taxon>
        <taxon>Oryzias</taxon>
    </lineage>
</organism>
<reference evidence="1" key="1">
    <citation type="journal article" name="BMC Genomics">
        <title>Long-read sequencing and de novo genome assembly of marine medaka (Oryzias melastigma).</title>
        <authorList>
            <person name="Liang P."/>
            <person name="Saqib H.S.A."/>
            <person name="Ni X."/>
            <person name="Shen Y."/>
        </authorList>
    </citation>
    <scope>NUCLEOTIDE SEQUENCE</scope>
    <source>
        <strain evidence="1">Bigg-433</strain>
    </source>
</reference>
<dbReference type="EMBL" id="WKFB01000712">
    <property type="protein sequence ID" value="KAF6718651.1"/>
    <property type="molecule type" value="Genomic_DNA"/>
</dbReference>
<evidence type="ECO:0000313" key="1">
    <source>
        <dbReference type="EMBL" id="KAF6718651.1"/>
    </source>
</evidence>
<proteinExistence type="predicted"/>
<sequence>MGALTPLHCVGAAEWRRTRRQGKEEQEEEEDGSVDFVRLSRHRTRFLGLSPTVPVSAEVAVRILRPHVDS</sequence>
<accession>A0A834F2M3</accession>
<protein>
    <submittedName>
        <fullName evidence="1">Uncharacterized protein</fullName>
    </submittedName>
</protein>
<evidence type="ECO:0000313" key="2">
    <source>
        <dbReference type="Proteomes" id="UP000646548"/>
    </source>
</evidence>
<comment type="caution">
    <text evidence="1">The sequence shown here is derived from an EMBL/GenBank/DDBJ whole genome shotgun (WGS) entry which is preliminary data.</text>
</comment>